<dbReference type="EMBL" id="QKRX01000006">
    <property type="protein sequence ID" value="RAU18091.1"/>
    <property type="molecule type" value="Genomic_DNA"/>
</dbReference>
<name>A0A364NM05_9GAMM</name>
<sequence length="178" mass="20729">METYSQLNHTFRRRHWLNANDRPFLTSHWRKWLCDRGSLTEALIRASDNRFSVRLIAQTKSYPTYDEALTLKISPQQKVLIREVELLGKHQAWVYARSVVPLSTLKHCHQSLEQLGNRSLGTLLFTDPGIRRGALEVCQLSAKHQNYPSRRSIFWIKQQPLLVTEIFLPPMAQISHPS</sequence>
<keyword evidence="3 4" id="KW-0456">Lyase</keyword>
<accession>A0A364NM05</accession>
<dbReference type="Pfam" id="PF04345">
    <property type="entry name" value="Chor_lyase"/>
    <property type="match status" value="1"/>
</dbReference>
<dbReference type="AlphaFoldDB" id="A0A364NM05"/>
<keyword evidence="4" id="KW-0670">Pyruvate</keyword>
<dbReference type="GO" id="GO:0042866">
    <property type="term" value="P:pyruvate biosynthetic process"/>
    <property type="evidence" value="ECO:0007669"/>
    <property type="project" value="UniProtKB-UniRule"/>
</dbReference>
<organism evidence="5 6">
    <name type="scientific">Nitrincola tibetensis</name>
    <dbReference type="NCBI Taxonomy" id="2219697"/>
    <lineage>
        <taxon>Bacteria</taxon>
        <taxon>Pseudomonadati</taxon>
        <taxon>Pseudomonadota</taxon>
        <taxon>Gammaproteobacteria</taxon>
        <taxon>Oceanospirillales</taxon>
        <taxon>Oceanospirillaceae</taxon>
        <taxon>Nitrincola</taxon>
    </lineage>
</organism>
<evidence type="ECO:0000256" key="3">
    <source>
        <dbReference type="ARBA" id="ARBA00023239"/>
    </source>
</evidence>
<comment type="subcellular location">
    <subcellularLocation>
        <location evidence="4">Cytoplasm</location>
    </subcellularLocation>
</comment>
<dbReference type="PANTHER" id="PTHR38683:SF1">
    <property type="entry name" value="CHORISMATE PYRUVATE-LYASE"/>
    <property type="match status" value="1"/>
</dbReference>
<comment type="similarity">
    <text evidence="4">Belongs to the UbiC family.</text>
</comment>
<comment type="catalytic activity">
    <reaction evidence="4">
        <text>chorismate = 4-hydroxybenzoate + pyruvate</text>
        <dbReference type="Rhea" id="RHEA:16505"/>
        <dbReference type="ChEBI" id="CHEBI:15361"/>
        <dbReference type="ChEBI" id="CHEBI:17879"/>
        <dbReference type="ChEBI" id="CHEBI:29748"/>
        <dbReference type="EC" id="4.1.3.40"/>
    </reaction>
</comment>
<comment type="pathway">
    <text evidence="4">Cofactor biosynthesis; ubiquinone biosynthesis.</text>
</comment>
<gene>
    <name evidence="4" type="primary">ubiC</name>
    <name evidence="5" type="ORF">DN062_09930</name>
</gene>
<evidence type="ECO:0000313" key="5">
    <source>
        <dbReference type="EMBL" id="RAU18091.1"/>
    </source>
</evidence>
<feature type="binding site" evidence="4">
    <location>
        <position position="165"/>
    </location>
    <ligand>
        <name>substrate</name>
    </ligand>
</feature>
<evidence type="ECO:0000313" key="6">
    <source>
        <dbReference type="Proteomes" id="UP000250744"/>
    </source>
</evidence>
<feature type="binding site" evidence="4">
    <location>
        <position position="82"/>
    </location>
    <ligand>
        <name>substrate</name>
    </ligand>
</feature>
<dbReference type="GO" id="GO:0006744">
    <property type="term" value="P:ubiquinone biosynthetic process"/>
    <property type="evidence" value="ECO:0007669"/>
    <property type="project" value="UniProtKB-UniRule"/>
</dbReference>
<keyword evidence="2 4" id="KW-0831">Ubiquinone biosynthesis</keyword>
<comment type="function">
    <text evidence="4">Removes the pyruvyl group from chorismate, with concomitant aromatization of the ring, to provide 4-hydroxybenzoate (4HB) for the ubiquinone pathway.</text>
</comment>
<dbReference type="HAMAP" id="MF_01632">
    <property type="entry name" value="UbiC"/>
    <property type="match status" value="1"/>
</dbReference>
<dbReference type="OrthoDB" id="9789493at2"/>
<proteinExistence type="inferred from homology"/>
<dbReference type="InterPro" id="IPR028978">
    <property type="entry name" value="Chorismate_lyase_/UTRA_dom_sf"/>
</dbReference>
<dbReference type="SUPFAM" id="SSF64288">
    <property type="entry name" value="Chorismate lyase-like"/>
    <property type="match status" value="1"/>
</dbReference>
<dbReference type="UniPathway" id="UPA00232"/>
<comment type="caution">
    <text evidence="4">Lacks conserved residue(s) required for the propagation of feature annotation.</text>
</comment>
<keyword evidence="6" id="KW-1185">Reference proteome</keyword>
<dbReference type="PANTHER" id="PTHR38683">
    <property type="entry name" value="CHORISMATE PYRUVATE-LYASE"/>
    <property type="match status" value="1"/>
</dbReference>
<dbReference type="GO" id="GO:0008813">
    <property type="term" value="F:chorismate lyase activity"/>
    <property type="evidence" value="ECO:0007669"/>
    <property type="project" value="UniProtKB-UniRule"/>
</dbReference>
<reference evidence="5 6" key="1">
    <citation type="submission" date="2018-06" db="EMBL/GenBank/DDBJ databases">
        <title>Nitrincola tibetense sp. nov., isolated from Lake XuguoCo on Tibetan Plateau.</title>
        <authorList>
            <person name="Xing P."/>
        </authorList>
    </citation>
    <scope>NUCLEOTIDE SEQUENCE [LARGE SCALE GENOMIC DNA]</scope>
    <source>
        <strain evidence="6">xg18</strain>
    </source>
</reference>
<evidence type="ECO:0000256" key="2">
    <source>
        <dbReference type="ARBA" id="ARBA00022688"/>
    </source>
</evidence>
<evidence type="ECO:0000256" key="1">
    <source>
        <dbReference type="ARBA" id="ARBA00022490"/>
    </source>
</evidence>
<dbReference type="GO" id="GO:0005829">
    <property type="term" value="C:cytosol"/>
    <property type="evidence" value="ECO:0007669"/>
    <property type="project" value="TreeGrafter"/>
</dbReference>
<dbReference type="InterPro" id="IPR007440">
    <property type="entry name" value="Chorismate--pyruvate_lyase"/>
</dbReference>
<protein>
    <recommendedName>
        <fullName evidence="4">Probable chorismate pyruvate-lyase</fullName>
        <shortName evidence="4">CL</shortName>
        <shortName evidence="4">CPL</shortName>
        <ecNumber evidence="4">4.1.3.40</ecNumber>
    </recommendedName>
</protein>
<dbReference type="Proteomes" id="UP000250744">
    <property type="component" value="Unassembled WGS sequence"/>
</dbReference>
<dbReference type="RefSeq" id="WP_112159172.1">
    <property type="nucleotide sequence ID" value="NZ_QKRX01000006.1"/>
</dbReference>
<dbReference type="Gene3D" id="3.40.1410.10">
    <property type="entry name" value="Chorismate lyase-like"/>
    <property type="match status" value="1"/>
</dbReference>
<comment type="caution">
    <text evidence="5">The sequence shown here is derived from an EMBL/GenBank/DDBJ whole genome shotgun (WGS) entry which is preliminary data.</text>
</comment>
<dbReference type="EC" id="4.1.3.40" evidence="4"/>
<keyword evidence="1 4" id="KW-0963">Cytoplasm</keyword>
<evidence type="ECO:0000256" key="4">
    <source>
        <dbReference type="HAMAP-Rule" id="MF_01632"/>
    </source>
</evidence>
<feature type="binding site" evidence="4">
    <location>
        <position position="120"/>
    </location>
    <ligand>
        <name>substrate</name>
    </ligand>
</feature>